<sequence length="64" mass="7106">MTTRRTPNQESRLTEPLKQVPKDKPWVFLLALLMLVLNDRLGAVIVAACGGGGAAWVIHRLVHF</sequence>
<evidence type="ECO:0000313" key="1">
    <source>
        <dbReference type="EMBL" id="ALV07310.1"/>
    </source>
</evidence>
<proteinExistence type="predicted"/>
<evidence type="ECO:0000313" key="2">
    <source>
        <dbReference type="Proteomes" id="UP000060699"/>
    </source>
</evidence>
<keyword evidence="2" id="KW-1185">Reference proteome</keyword>
<dbReference type="RefSeq" id="WP_058935444.1">
    <property type="nucleotide sequence ID" value="NZ_CP013729.1"/>
</dbReference>
<dbReference type="Proteomes" id="UP000060699">
    <property type="component" value="Chromosome"/>
</dbReference>
<gene>
    <name evidence="1" type="ORF">RD2015_2846</name>
</gene>
<name>A0A0U3L7N1_9BURK</name>
<protein>
    <submittedName>
        <fullName evidence="1">Uncharacterized protein</fullName>
    </submittedName>
</protein>
<reference evidence="1 2" key="1">
    <citation type="submission" date="2015-12" db="EMBL/GenBank/DDBJ databases">
        <title>Complete genome of Roseateles depolymerans KCTC 42856.</title>
        <authorList>
            <person name="Kim K.M."/>
        </authorList>
    </citation>
    <scope>NUCLEOTIDE SEQUENCE [LARGE SCALE GENOMIC DNA]</scope>
    <source>
        <strain evidence="1 2">KCTC 42856</strain>
    </source>
</reference>
<dbReference type="EMBL" id="CP013729">
    <property type="protein sequence ID" value="ALV07310.1"/>
    <property type="molecule type" value="Genomic_DNA"/>
</dbReference>
<dbReference type="AlphaFoldDB" id="A0A0U3L7N1"/>
<dbReference type="KEGG" id="rdp:RD2015_2846"/>
<accession>A0A0U3L7N1</accession>
<organism evidence="1 2">
    <name type="scientific">Roseateles depolymerans</name>
    <dbReference type="NCBI Taxonomy" id="76731"/>
    <lineage>
        <taxon>Bacteria</taxon>
        <taxon>Pseudomonadati</taxon>
        <taxon>Pseudomonadota</taxon>
        <taxon>Betaproteobacteria</taxon>
        <taxon>Burkholderiales</taxon>
        <taxon>Sphaerotilaceae</taxon>
        <taxon>Roseateles</taxon>
    </lineage>
</organism>